<feature type="compositionally biased region" description="Low complexity" evidence="1">
    <location>
        <begin position="99"/>
        <end position="115"/>
    </location>
</feature>
<dbReference type="AlphaFoldDB" id="A0A1G8WSW7"/>
<dbReference type="Proteomes" id="UP000199213">
    <property type="component" value="Unassembled WGS sequence"/>
</dbReference>
<dbReference type="EMBL" id="FNFM01000002">
    <property type="protein sequence ID" value="SDJ81223.1"/>
    <property type="molecule type" value="Genomic_DNA"/>
</dbReference>
<feature type="region of interest" description="Disordered" evidence="1">
    <location>
        <begin position="80"/>
        <end position="124"/>
    </location>
</feature>
<protein>
    <submittedName>
        <fullName evidence="2">Uncharacterized protein</fullName>
    </submittedName>
</protein>
<name>A0A1G8WSW7_ACTMZ</name>
<sequence length="138" mass="14579">MNTHPAMLLGTAVLLLGTAIVLGAWGNRVSYRPRHAGGSGPAARRLAALRLEAHFRAERPSAEVIGWPLCDPDRYPRLFDLAAPQPVPPPGPAIPEPVQPISGANTGNGNPTGATESPAAEHPDLALMRRVLDGLHRL</sequence>
<evidence type="ECO:0000313" key="2">
    <source>
        <dbReference type="EMBL" id="SDJ81223.1"/>
    </source>
</evidence>
<evidence type="ECO:0000256" key="1">
    <source>
        <dbReference type="SAM" id="MobiDB-lite"/>
    </source>
</evidence>
<reference evidence="3" key="1">
    <citation type="submission" date="2016-10" db="EMBL/GenBank/DDBJ databases">
        <authorList>
            <person name="Varghese N."/>
            <person name="Submissions S."/>
        </authorList>
    </citation>
    <scope>NUCLEOTIDE SEQUENCE [LARGE SCALE GENOMIC DNA]</scope>
    <source>
        <strain evidence="3">DSM 45460</strain>
    </source>
</reference>
<gene>
    <name evidence="2" type="ORF">SAMN04487820_102205</name>
</gene>
<feature type="compositionally biased region" description="Pro residues" evidence="1">
    <location>
        <begin position="85"/>
        <end position="98"/>
    </location>
</feature>
<evidence type="ECO:0000313" key="3">
    <source>
        <dbReference type="Proteomes" id="UP000199213"/>
    </source>
</evidence>
<proteinExistence type="predicted"/>
<keyword evidence="3" id="KW-1185">Reference proteome</keyword>
<dbReference type="RefSeq" id="WP_092626418.1">
    <property type="nucleotide sequence ID" value="NZ_FNFM01000002.1"/>
</dbReference>
<accession>A0A1G8WSW7</accession>
<organism evidence="2 3">
    <name type="scientific">Actinopolyspora mzabensis</name>
    <dbReference type="NCBI Taxonomy" id="995066"/>
    <lineage>
        <taxon>Bacteria</taxon>
        <taxon>Bacillati</taxon>
        <taxon>Actinomycetota</taxon>
        <taxon>Actinomycetes</taxon>
        <taxon>Actinopolysporales</taxon>
        <taxon>Actinopolysporaceae</taxon>
        <taxon>Actinopolyspora</taxon>
    </lineage>
</organism>